<name>A0ABV5JDJ7_9RHOB</name>
<sequence length="334" mass="35570">MKALVYTGVESLDYRDVTDPVPMLNEQLIRIESVGICGSDMHAYLGHDTRRPAPLILGHEAAGAIKGGARDGERVTVNPLVTCGTCPACVSGRDNLCPERQIISMPPREGAFAEWLTMPESNLVTVPADVPLEKAALAEPIACGWHAVRIGLETLGAEHDNIRALVLGGGAIGLGAALSLAAQGVSDIKIVEPNAERRLHLQRNCNQNAISADQLNSNDMFDIVIDGVGFASTRATASKHARPGGVIMHIGLGEDAGGLDVRRMTLQEITFIGTYTYTAEDFRQTNQAIFDGRLGALDWIETKPLSEGARAFKDIRAGKVAAPKTVLIPDHAGP</sequence>
<keyword evidence="5" id="KW-1185">Reference proteome</keyword>
<dbReference type="InterPro" id="IPR013154">
    <property type="entry name" value="ADH-like_N"/>
</dbReference>
<dbReference type="SUPFAM" id="SSF50129">
    <property type="entry name" value="GroES-like"/>
    <property type="match status" value="1"/>
</dbReference>
<dbReference type="Pfam" id="PF08240">
    <property type="entry name" value="ADH_N"/>
    <property type="match status" value="1"/>
</dbReference>
<dbReference type="InterPro" id="IPR013149">
    <property type="entry name" value="ADH-like_C"/>
</dbReference>
<dbReference type="InterPro" id="IPR036291">
    <property type="entry name" value="NAD(P)-bd_dom_sf"/>
</dbReference>
<evidence type="ECO:0000259" key="3">
    <source>
        <dbReference type="Pfam" id="PF08240"/>
    </source>
</evidence>
<dbReference type="Proteomes" id="UP001589683">
    <property type="component" value="Unassembled WGS sequence"/>
</dbReference>
<organism evidence="4 5">
    <name type="scientific">Pseudohalocynthiibacter aestuariivivens</name>
    <dbReference type="NCBI Taxonomy" id="1591409"/>
    <lineage>
        <taxon>Bacteria</taxon>
        <taxon>Pseudomonadati</taxon>
        <taxon>Pseudomonadota</taxon>
        <taxon>Alphaproteobacteria</taxon>
        <taxon>Rhodobacterales</taxon>
        <taxon>Paracoccaceae</taxon>
        <taxon>Pseudohalocynthiibacter</taxon>
    </lineage>
</organism>
<evidence type="ECO:0000259" key="2">
    <source>
        <dbReference type="Pfam" id="PF00107"/>
    </source>
</evidence>
<dbReference type="PANTHER" id="PTHR43401:SF2">
    <property type="entry name" value="L-THREONINE 3-DEHYDROGENASE"/>
    <property type="match status" value="1"/>
</dbReference>
<dbReference type="Pfam" id="PF00107">
    <property type="entry name" value="ADH_zinc_N"/>
    <property type="match status" value="1"/>
</dbReference>
<dbReference type="SUPFAM" id="SSF51735">
    <property type="entry name" value="NAD(P)-binding Rossmann-fold domains"/>
    <property type="match status" value="1"/>
</dbReference>
<dbReference type="RefSeq" id="WP_213888775.1">
    <property type="nucleotide sequence ID" value="NZ_JAGFNU010000005.1"/>
</dbReference>
<dbReference type="InterPro" id="IPR050129">
    <property type="entry name" value="Zn_alcohol_dh"/>
</dbReference>
<feature type="domain" description="Alcohol dehydrogenase-like C-terminal" evidence="2">
    <location>
        <begin position="171"/>
        <end position="288"/>
    </location>
</feature>
<feature type="domain" description="Alcohol dehydrogenase-like N-terminal" evidence="3">
    <location>
        <begin position="26"/>
        <end position="127"/>
    </location>
</feature>
<dbReference type="PANTHER" id="PTHR43401">
    <property type="entry name" value="L-THREONINE 3-DEHYDROGENASE"/>
    <property type="match status" value="1"/>
</dbReference>
<keyword evidence="1" id="KW-0560">Oxidoreductase</keyword>
<evidence type="ECO:0000256" key="1">
    <source>
        <dbReference type="ARBA" id="ARBA00023002"/>
    </source>
</evidence>
<reference evidence="4 5" key="1">
    <citation type="submission" date="2024-09" db="EMBL/GenBank/DDBJ databases">
        <authorList>
            <person name="Sun Q."/>
            <person name="Mori K."/>
        </authorList>
    </citation>
    <scope>NUCLEOTIDE SEQUENCE [LARGE SCALE GENOMIC DNA]</scope>
    <source>
        <strain evidence="4 5">CECT 8726</strain>
    </source>
</reference>
<gene>
    <name evidence="4" type="ORF">ACFFUT_06460</name>
</gene>
<accession>A0ABV5JDJ7</accession>
<proteinExistence type="predicted"/>
<evidence type="ECO:0000313" key="5">
    <source>
        <dbReference type="Proteomes" id="UP001589683"/>
    </source>
</evidence>
<protein>
    <submittedName>
        <fullName evidence="4">Zinc-binding dehydrogenase</fullName>
    </submittedName>
</protein>
<evidence type="ECO:0000313" key="4">
    <source>
        <dbReference type="EMBL" id="MFB9231429.1"/>
    </source>
</evidence>
<dbReference type="EMBL" id="JBHMEA010000016">
    <property type="protein sequence ID" value="MFB9231429.1"/>
    <property type="molecule type" value="Genomic_DNA"/>
</dbReference>
<dbReference type="Gene3D" id="3.40.50.720">
    <property type="entry name" value="NAD(P)-binding Rossmann-like Domain"/>
    <property type="match status" value="1"/>
</dbReference>
<dbReference type="Gene3D" id="3.90.180.10">
    <property type="entry name" value="Medium-chain alcohol dehydrogenases, catalytic domain"/>
    <property type="match status" value="1"/>
</dbReference>
<dbReference type="InterPro" id="IPR011032">
    <property type="entry name" value="GroES-like_sf"/>
</dbReference>
<comment type="caution">
    <text evidence="4">The sequence shown here is derived from an EMBL/GenBank/DDBJ whole genome shotgun (WGS) entry which is preliminary data.</text>
</comment>